<evidence type="ECO:0000313" key="1">
    <source>
        <dbReference type="EMBL" id="GAA1956801.1"/>
    </source>
</evidence>
<accession>A0ABP5C3M3</accession>
<dbReference type="Gene3D" id="3.30.530.20">
    <property type="match status" value="1"/>
</dbReference>
<dbReference type="RefSeq" id="WP_157414240.1">
    <property type="nucleotide sequence ID" value="NZ_BAAAMK010000004.1"/>
</dbReference>
<dbReference type="SUPFAM" id="SSF55961">
    <property type="entry name" value="Bet v1-like"/>
    <property type="match status" value="1"/>
</dbReference>
<dbReference type="InterPro" id="IPR023393">
    <property type="entry name" value="START-like_dom_sf"/>
</dbReference>
<dbReference type="EMBL" id="BAAAMK010000004">
    <property type="protein sequence ID" value="GAA1956801.1"/>
    <property type="molecule type" value="Genomic_DNA"/>
</dbReference>
<protein>
    <recommendedName>
        <fullName evidence="3">Polyketide cyclase</fullName>
    </recommendedName>
</protein>
<proteinExistence type="predicted"/>
<keyword evidence="2" id="KW-1185">Reference proteome</keyword>
<evidence type="ECO:0008006" key="3">
    <source>
        <dbReference type="Google" id="ProtNLM"/>
    </source>
</evidence>
<organism evidence="1 2">
    <name type="scientific">Agromyces allii</name>
    <dbReference type="NCBI Taxonomy" id="393607"/>
    <lineage>
        <taxon>Bacteria</taxon>
        <taxon>Bacillati</taxon>
        <taxon>Actinomycetota</taxon>
        <taxon>Actinomycetes</taxon>
        <taxon>Micrococcales</taxon>
        <taxon>Microbacteriaceae</taxon>
        <taxon>Agromyces</taxon>
    </lineage>
</organism>
<comment type="caution">
    <text evidence="1">The sequence shown here is derived from an EMBL/GenBank/DDBJ whole genome shotgun (WGS) entry which is preliminary data.</text>
</comment>
<reference evidence="2" key="1">
    <citation type="journal article" date="2019" name="Int. J. Syst. Evol. Microbiol.">
        <title>The Global Catalogue of Microorganisms (GCM) 10K type strain sequencing project: providing services to taxonomists for standard genome sequencing and annotation.</title>
        <authorList>
            <consortium name="The Broad Institute Genomics Platform"/>
            <consortium name="The Broad Institute Genome Sequencing Center for Infectious Disease"/>
            <person name="Wu L."/>
            <person name="Ma J."/>
        </authorList>
    </citation>
    <scope>NUCLEOTIDE SEQUENCE [LARGE SCALE GENOMIC DNA]</scope>
    <source>
        <strain evidence="2">JCM 13584</strain>
    </source>
</reference>
<dbReference type="Proteomes" id="UP001499954">
    <property type="component" value="Unassembled WGS sequence"/>
</dbReference>
<evidence type="ECO:0000313" key="2">
    <source>
        <dbReference type="Proteomes" id="UP001499954"/>
    </source>
</evidence>
<gene>
    <name evidence="1" type="ORF">GCM10009717_23780</name>
</gene>
<name>A0ABP5C3M3_9MICO</name>
<sequence length="139" mass="14875">MIEIARVTRTSTAPGSRFFERWCDLPSHPEWAPSMEYFVLDGPFALGATGRSRAVGGIETRFTVTRIGPGWAYADTTDLDGASLTVLHEAVDGEHDTVVTLTGLLDGPAQAGLGARLAPGLRLALDHDLASLVRLLESE</sequence>